<protein>
    <recommendedName>
        <fullName evidence="3">Lipocalin-like domain-containing protein</fullName>
    </recommendedName>
</protein>
<dbReference type="EMBL" id="CP061813">
    <property type="protein sequence ID" value="QOD59922.1"/>
    <property type="molecule type" value="Genomic_DNA"/>
</dbReference>
<gene>
    <name evidence="1" type="ORF">H9I45_11255</name>
</gene>
<evidence type="ECO:0000313" key="2">
    <source>
        <dbReference type="Proteomes" id="UP000516764"/>
    </source>
</evidence>
<proteinExistence type="predicted"/>
<evidence type="ECO:0000313" key="1">
    <source>
        <dbReference type="EMBL" id="QOD59922.1"/>
    </source>
</evidence>
<accession>A0A7L8AD57</accession>
<dbReference type="RefSeq" id="WP_088352627.1">
    <property type="nucleotide sequence ID" value="NZ_CP061813.1"/>
</dbReference>
<evidence type="ECO:0008006" key="3">
    <source>
        <dbReference type="Google" id="ProtNLM"/>
    </source>
</evidence>
<dbReference type="KEGG" id="phal:H9I45_11255"/>
<dbReference type="AlphaFoldDB" id="A0A7L8AD57"/>
<dbReference type="Proteomes" id="UP000516764">
    <property type="component" value="Chromosome"/>
</dbReference>
<dbReference type="PROSITE" id="PS51257">
    <property type="entry name" value="PROKAR_LIPOPROTEIN"/>
    <property type="match status" value="1"/>
</dbReference>
<sequence length="234" mass="26857">MKLNFRFLTVLVFAIFTLFSCESNQEIKIDSDNLLLGSWIEPDFSGETTTFKRGNDLPKEGYGVSFKLENEFTERTSGFCGTPPLTFFNNEGTWRLNENLIEVNVQSYPSNFGWKIIELTETKLVVKREITEQEKDHLQLMELFSEIQTLSRNESCTNSNDWNYVAYGSKACGGPQGFIIYSTKINTTNFLQKVANYSKVEKEYNVKWSVVSDCSIPNEPKSIECKNGYPVLKY</sequence>
<reference evidence="1 2" key="1">
    <citation type="journal article" date="2016" name="Int. J. Syst. Evol. Microbiol.">
        <title>Polaribacter haliotis sp. nov., isolated from the gut of abalone Haliotis discus hannai.</title>
        <authorList>
            <person name="Kim Y.O."/>
            <person name="Park I.S."/>
            <person name="Park S."/>
            <person name="Nam B.H."/>
            <person name="Park J.M."/>
            <person name="Kim D.G."/>
            <person name="Yoon J.H."/>
        </authorList>
    </citation>
    <scope>NUCLEOTIDE SEQUENCE [LARGE SCALE GENOMIC DNA]</scope>
    <source>
        <strain evidence="1 2">KCTC 52418</strain>
    </source>
</reference>
<name>A0A7L8AD57_9FLAO</name>
<keyword evidence="2" id="KW-1185">Reference proteome</keyword>
<dbReference type="OrthoDB" id="5526158at2"/>
<organism evidence="1 2">
    <name type="scientific">Polaribacter haliotis</name>
    <dbReference type="NCBI Taxonomy" id="1888915"/>
    <lineage>
        <taxon>Bacteria</taxon>
        <taxon>Pseudomonadati</taxon>
        <taxon>Bacteroidota</taxon>
        <taxon>Flavobacteriia</taxon>
        <taxon>Flavobacteriales</taxon>
        <taxon>Flavobacteriaceae</taxon>
    </lineage>
</organism>